<evidence type="ECO:0000313" key="3">
    <source>
        <dbReference type="Proteomes" id="UP001601444"/>
    </source>
</evidence>
<dbReference type="GO" id="GO:0016787">
    <property type="term" value="F:hydrolase activity"/>
    <property type="evidence" value="ECO:0007669"/>
    <property type="project" value="UniProtKB-KW"/>
</dbReference>
<evidence type="ECO:0000259" key="1">
    <source>
        <dbReference type="Pfam" id="PF00561"/>
    </source>
</evidence>
<dbReference type="EMBL" id="JBIAMX010000012">
    <property type="protein sequence ID" value="MFF0545070.1"/>
    <property type="molecule type" value="Genomic_DNA"/>
</dbReference>
<dbReference type="InterPro" id="IPR029058">
    <property type="entry name" value="AB_hydrolase_fold"/>
</dbReference>
<organism evidence="2 3">
    <name type="scientific">Nocardia thailandica</name>
    <dbReference type="NCBI Taxonomy" id="257275"/>
    <lineage>
        <taxon>Bacteria</taxon>
        <taxon>Bacillati</taxon>
        <taxon>Actinomycetota</taxon>
        <taxon>Actinomycetes</taxon>
        <taxon>Mycobacteriales</taxon>
        <taxon>Nocardiaceae</taxon>
        <taxon>Nocardia</taxon>
    </lineage>
</organism>
<dbReference type="PRINTS" id="PR00111">
    <property type="entry name" value="ABHYDROLASE"/>
</dbReference>
<dbReference type="PANTHER" id="PTHR46438:SF11">
    <property type="entry name" value="LIPASE-RELATED"/>
    <property type="match status" value="1"/>
</dbReference>
<dbReference type="Gene3D" id="3.40.50.1820">
    <property type="entry name" value="alpha/beta hydrolase"/>
    <property type="match status" value="1"/>
</dbReference>
<name>A0ABW6PS66_9NOCA</name>
<evidence type="ECO:0000313" key="2">
    <source>
        <dbReference type="EMBL" id="MFF0545070.1"/>
    </source>
</evidence>
<dbReference type="InterPro" id="IPR000073">
    <property type="entry name" value="AB_hydrolase_1"/>
</dbReference>
<keyword evidence="2" id="KW-0378">Hydrolase</keyword>
<dbReference type="RefSeq" id="WP_387701563.1">
    <property type="nucleotide sequence ID" value="NZ_JBIAMX010000012.1"/>
</dbReference>
<proteinExistence type="predicted"/>
<reference evidence="2 3" key="1">
    <citation type="submission" date="2024-10" db="EMBL/GenBank/DDBJ databases">
        <title>The Natural Products Discovery Center: Release of the First 8490 Sequenced Strains for Exploring Actinobacteria Biosynthetic Diversity.</title>
        <authorList>
            <person name="Kalkreuter E."/>
            <person name="Kautsar S.A."/>
            <person name="Yang D."/>
            <person name="Bader C.D."/>
            <person name="Teijaro C.N."/>
            <person name="Fluegel L."/>
            <person name="Davis C.M."/>
            <person name="Simpson J.R."/>
            <person name="Lauterbach L."/>
            <person name="Steele A.D."/>
            <person name="Gui C."/>
            <person name="Meng S."/>
            <person name="Li G."/>
            <person name="Viehrig K."/>
            <person name="Ye F."/>
            <person name="Su P."/>
            <person name="Kiefer A.F."/>
            <person name="Nichols A."/>
            <person name="Cepeda A.J."/>
            <person name="Yan W."/>
            <person name="Fan B."/>
            <person name="Jiang Y."/>
            <person name="Adhikari A."/>
            <person name="Zheng C.-J."/>
            <person name="Schuster L."/>
            <person name="Cowan T.M."/>
            <person name="Smanski M.J."/>
            <person name="Chevrette M.G."/>
            <person name="De Carvalho L.P.S."/>
            <person name="Shen B."/>
        </authorList>
    </citation>
    <scope>NUCLEOTIDE SEQUENCE [LARGE SCALE GENOMIC DNA]</scope>
    <source>
        <strain evidence="2 3">NPDC004045</strain>
    </source>
</reference>
<dbReference type="Proteomes" id="UP001601444">
    <property type="component" value="Unassembled WGS sequence"/>
</dbReference>
<keyword evidence="3" id="KW-1185">Reference proteome</keyword>
<comment type="caution">
    <text evidence="2">The sequence shown here is derived from an EMBL/GenBank/DDBJ whole genome shotgun (WGS) entry which is preliminary data.</text>
</comment>
<sequence length="279" mass="29667">MRIVVETELGSVAVHLSGRTPGTAPGVLLLHANPGDHRDFAPILPALGAEWSVAALDWPGFGDSRVRDPEAVTSPALPGVAARVLAALQDEHGFGPVTVVGNSVGGYAAIGLAEREPHRLLGAILVQPAGFVPHGPLVRAMSRFMSAEAVAKRAVVPAARLYLGPPDRGGVRDALARAGRTAADPVRLAVYRALWRTIADPDLDLAARAPLPVSVPVQVVWGRRDPINPWPLNRRGVARALPRAEVAVLATRHEPFCEAPDLFLDTVVPFLRARGEVRR</sequence>
<dbReference type="Pfam" id="PF00561">
    <property type="entry name" value="Abhydrolase_1"/>
    <property type="match status" value="1"/>
</dbReference>
<dbReference type="PANTHER" id="PTHR46438">
    <property type="entry name" value="ALPHA/BETA-HYDROLASES SUPERFAMILY PROTEIN"/>
    <property type="match status" value="1"/>
</dbReference>
<accession>A0ABW6PS66</accession>
<feature type="domain" description="AB hydrolase-1" evidence="1">
    <location>
        <begin position="27"/>
        <end position="260"/>
    </location>
</feature>
<protein>
    <submittedName>
        <fullName evidence="2">Alpha/beta fold hydrolase</fullName>
    </submittedName>
</protein>
<dbReference type="SUPFAM" id="SSF53474">
    <property type="entry name" value="alpha/beta-Hydrolases"/>
    <property type="match status" value="1"/>
</dbReference>
<gene>
    <name evidence="2" type="ORF">ACFYTF_19755</name>
</gene>